<protein>
    <submittedName>
        <fullName evidence="1">Uncharacterized protein</fullName>
    </submittedName>
</protein>
<name>X0TLF3_9ZZZZ</name>
<organism evidence="1">
    <name type="scientific">marine sediment metagenome</name>
    <dbReference type="NCBI Taxonomy" id="412755"/>
    <lineage>
        <taxon>unclassified sequences</taxon>
        <taxon>metagenomes</taxon>
        <taxon>ecological metagenomes</taxon>
    </lineage>
</organism>
<gene>
    <name evidence="1" type="ORF">S01H1_29990</name>
</gene>
<dbReference type="EMBL" id="BARS01018429">
    <property type="protein sequence ID" value="GAF94393.1"/>
    <property type="molecule type" value="Genomic_DNA"/>
</dbReference>
<dbReference type="AlphaFoldDB" id="X0TLF3"/>
<reference evidence="1" key="1">
    <citation type="journal article" date="2014" name="Front. Microbiol.">
        <title>High frequency of phylogenetically diverse reductive dehalogenase-homologous genes in deep subseafloor sedimentary metagenomes.</title>
        <authorList>
            <person name="Kawai M."/>
            <person name="Futagami T."/>
            <person name="Toyoda A."/>
            <person name="Takaki Y."/>
            <person name="Nishi S."/>
            <person name="Hori S."/>
            <person name="Arai W."/>
            <person name="Tsubouchi T."/>
            <person name="Morono Y."/>
            <person name="Uchiyama I."/>
            <person name="Ito T."/>
            <person name="Fujiyama A."/>
            <person name="Inagaki F."/>
            <person name="Takami H."/>
        </authorList>
    </citation>
    <scope>NUCLEOTIDE SEQUENCE</scope>
    <source>
        <strain evidence="1">Expedition CK06-06</strain>
    </source>
</reference>
<accession>X0TLF3</accession>
<comment type="caution">
    <text evidence="1">The sequence shown here is derived from an EMBL/GenBank/DDBJ whole genome shotgun (WGS) entry which is preliminary data.</text>
</comment>
<evidence type="ECO:0000313" key="1">
    <source>
        <dbReference type="EMBL" id="GAF94393.1"/>
    </source>
</evidence>
<proteinExistence type="predicted"/>
<sequence>MDNNKYKIVSNFDGNIEIELDSKEIVSALYEAIGRLGYRFTHITNSKTYLKDKRRKINYG</sequence>